<accession>A0ABX9AR04</accession>
<comment type="catalytic activity">
    <reaction evidence="5">
        <text>L-seryl-[protein] + acetyl-CoA = O-acetyl-L-seryl-[protein] + CoA</text>
        <dbReference type="Rhea" id="RHEA:59392"/>
        <dbReference type="Rhea" id="RHEA-COMP:9863"/>
        <dbReference type="Rhea" id="RHEA-COMP:15352"/>
        <dbReference type="ChEBI" id="CHEBI:29999"/>
        <dbReference type="ChEBI" id="CHEBI:57287"/>
        <dbReference type="ChEBI" id="CHEBI:57288"/>
        <dbReference type="ChEBI" id="CHEBI:141128"/>
    </reaction>
    <physiologicalReaction direction="left-to-right" evidence="5">
        <dbReference type="Rhea" id="RHEA:59393"/>
    </physiologicalReaction>
</comment>
<keyword evidence="2" id="KW-0012">Acyltransferase</keyword>
<organism evidence="6 7">
    <name type="scientific">Symbiopectobacterium purcellii</name>
    <dbReference type="NCBI Taxonomy" id="2871826"/>
    <lineage>
        <taxon>Bacteria</taxon>
        <taxon>Pseudomonadati</taxon>
        <taxon>Pseudomonadota</taxon>
        <taxon>Gammaproteobacteria</taxon>
        <taxon>Enterobacterales</taxon>
        <taxon>Enterobacteriaceae</taxon>
    </lineage>
</organism>
<comment type="similarity">
    <text evidence="3">Belongs to the acetyltransferase YopJ family.</text>
</comment>
<protein>
    <recommendedName>
        <fullName evidence="8">Ubiquitin-like protease family profile domain-containing protein</fullName>
    </recommendedName>
</protein>
<evidence type="ECO:0000256" key="4">
    <source>
        <dbReference type="ARBA" id="ARBA00048364"/>
    </source>
</evidence>
<dbReference type="Proteomes" id="UP000825886">
    <property type="component" value="Chromosome"/>
</dbReference>
<comment type="catalytic activity">
    <reaction evidence="4">
        <text>L-threonyl-[protein] + acetyl-CoA = O-acetyl-L-threonyl-[protein] + CoA</text>
        <dbReference type="Rhea" id="RHEA:65340"/>
        <dbReference type="Rhea" id="RHEA-COMP:11060"/>
        <dbReference type="Rhea" id="RHEA-COMP:16780"/>
        <dbReference type="ChEBI" id="CHEBI:30013"/>
        <dbReference type="ChEBI" id="CHEBI:57287"/>
        <dbReference type="ChEBI" id="CHEBI:57288"/>
        <dbReference type="ChEBI" id="CHEBI:141025"/>
    </reaction>
    <physiologicalReaction direction="left-to-right" evidence="4">
        <dbReference type="Rhea" id="RHEA:65341"/>
    </physiologicalReaction>
</comment>
<dbReference type="RefSeq" id="WP_222160667.1">
    <property type="nucleotide sequence ID" value="NZ_CP081864.1"/>
</dbReference>
<dbReference type="InterPro" id="IPR005083">
    <property type="entry name" value="YopJ-like"/>
</dbReference>
<evidence type="ECO:0000256" key="1">
    <source>
        <dbReference type="ARBA" id="ARBA00022679"/>
    </source>
</evidence>
<evidence type="ECO:0000256" key="2">
    <source>
        <dbReference type="ARBA" id="ARBA00023315"/>
    </source>
</evidence>
<proteinExistence type="inferred from homology"/>
<dbReference type="Pfam" id="PF03421">
    <property type="entry name" value="Acetyltransf_14"/>
    <property type="match status" value="1"/>
</dbReference>
<evidence type="ECO:0000256" key="5">
    <source>
        <dbReference type="ARBA" id="ARBA00048662"/>
    </source>
</evidence>
<keyword evidence="7" id="KW-1185">Reference proteome</keyword>
<evidence type="ECO:0000256" key="3">
    <source>
        <dbReference type="ARBA" id="ARBA00023785"/>
    </source>
</evidence>
<evidence type="ECO:0000313" key="6">
    <source>
        <dbReference type="EMBL" id="QZN97630.1"/>
    </source>
</evidence>
<evidence type="ECO:0008006" key="8">
    <source>
        <dbReference type="Google" id="ProtNLM"/>
    </source>
</evidence>
<evidence type="ECO:0000313" key="7">
    <source>
        <dbReference type="Proteomes" id="UP000825886"/>
    </source>
</evidence>
<reference evidence="6 7" key="1">
    <citation type="submission" date="2021-08" db="EMBL/GenBank/DDBJ databases">
        <title>Culture and genomic analysis of Symbiopectobacterium purcellii sp. nov. gen. nov., isolated from the leafhopper Empoasca decipiens.</title>
        <authorList>
            <person name="Nadal-Jimenez P."/>
            <person name="Siozios S."/>
            <person name="Halliday N."/>
            <person name="Camara M."/>
            <person name="Hurst G.D.D."/>
        </authorList>
    </citation>
    <scope>NUCLEOTIDE SEQUENCE [LARGE SCALE GENOMIC DNA]</scope>
    <source>
        <strain evidence="6 7">SyEd1</strain>
    </source>
</reference>
<dbReference type="EMBL" id="CP081864">
    <property type="protein sequence ID" value="QZN97630.1"/>
    <property type="molecule type" value="Genomic_DNA"/>
</dbReference>
<sequence length="299" mass="34183">MFKVSENNINSAYLFSANNDANYLSIHMLGEYIDKIETSLNNNTWMDLQLAITDRKVMPHLVALANKRNPALNLVYIDSPYDLPAHLMSLSPNDYHPNKYIICTGDDKMHTGMLDARFIDNKLSMILFEPTSLNFTAPALLALRINSALEQDMPGVKKPFALQVDIQRSDYECGIFSLALAKKTHKNDECVLKLHHEIAAKKFEKVTLAECKSITDKFLPVICYKHTQGLKRLSEYLEAKPESIHHQISGKHKQIMNHIKASYTHIDGKLISKSIHLKRLTEYKALRDDFFNDHSDLIK</sequence>
<keyword evidence="1" id="KW-0808">Transferase</keyword>
<name>A0ABX9AR04_9ENTR</name>
<gene>
    <name evidence="6" type="ORF">K6K13_10090</name>
</gene>